<dbReference type="NCBIfam" id="NF005834">
    <property type="entry name" value="PRK07738.1"/>
    <property type="match status" value="1"/>
</dbReference>
<name>A0ABW3L2L2_9BACI</name>
<evidence type="ECO:0000256" key="1">
    <source>
        <dbReference type="SAM" id="MobiDB-lite"/>
    </source>
</evidence>
<organism evidence="2 3">
    <name type="scientific">Thalassobacillus hwangdonensis</name>
    <dbReference type="NCBI Taxonomy" id="546108"/>
    <lineage>
        <taxon>Bacteria</taxon>
        <taxon>Bacillati</taxon>
        <taxon>Bacillota</taxon>
        <taxon>Bacilli</taxon>
        <taxon>Bacillales</taxon>
        <taxon>Bacillaceae</taxon>
        <taxon>Thalassobacillus</taxon>
    </lineage>
</organism>
<evidence type="ECO:0000313" key="2">
    <source>
        <dbReference type="EMBL" id="MFD1020309.1"/>
    </source>
</evidence>
<dbReference type="Proteomes" id="UP001596990">
    <property type="component" value="Unassembled WGS sequence"/>
</dbReference>
<dbReference type="InterPro" id="IPR035924">
    <property type="entry name" value="FlaG-like_sf"/>
</dbReference>
<dbReference type="Pfam" id="PF03646">
    <property type="entry name" value="FlaG"/>
    <property type="match status" value="1"/>
</dbReference>
<dbReference type="EMBL" id="JBHTKL010000005">
    <property type="protein sequence ID" value="MFD1020309.1"/>
    <property type="molecule type" value="Genomic_DNA"/>
</dbReference>
<comment type="caution">
    <text evidence="2">The sequence shown here is derived from an EMBL/GenBank/DDBJ whole genome shotgun (WGS) entry which is preliminary data.</text>
</comment>
<dbReference type="Gene3D" id="3.30.160.170">
    <property type="entry name" value="FlaG-like"/>
    <property type="match status" value="1"/>
</dbReference>
<keyword evidence="2" id="KW-0969">Cilium</keyword>
<feature type="compositionally biased region" description="Polar residues" evidence="1">
    <location>
        <begin position="1"/>
        <end position="19"/>
    </location>
</feature>
<evidence type="ECO:0000313" key="3">
    <source>
        <dbReference type="Proteomes" id="UP001596990"/>
    </source>
</evidence>
<gene>
    <name evidence="2" type="primary">flaG</name>
    <name evidence="2" type="ORF">ACFQ2J_14065</name>
</gene>
<reference evidence="3" key="1">
    <citation type="journal article" date="2019" name="Int. J. Syst. Evol. Microbiol.">
        <title>The Global Catalogue of Microorganisms (GCM) 10K type strain sequencing project: providing services to taxonomists for standard genome sequencing and annotation.</title>
        <authorList>
            <consortium name="The Broad Institute Genomics Platform"/>
            <consortium name="The Broad Institute Genome Sequencing Center for Infectious Disease"/>
            <person name="Wu L."/>
            <person name="Ma J."/>
        </authorList>
    </citation>
    <scope>NUCLEOTIDE SEQUENCE [LARGE SCALE GENOMIC DNA]</scope>
    <source>
        <strain evidence="3">CCUG 56607</strain>
    </source>
</reference>
<dbReference type="SUPFAM" id="SSF160214">
    <property type="entry name" value="FlaG-like"/>
    <property type="match status" value="1"/>
</dbReference>
<dbReference type="PANTHER" id="PTHR37166:SF1">
    <property type="entry name" value="PROTEIN FLAG"/>
    <property type="match status" value="1"/>
</dbReference>
<keyword evidence="2" id="KW-0966">Cell projection</keyword>
<protein>
    <submittedName>
        <fullName evidence="2">Flagellar protein FlaG</fullName>
    </submittedName>
</protein>
<keyword evidence="2" id="KW-0282">Flagellum</keyword>
<proteinExistence type="predicted"/>
<dbReference type="RefSeq" id="WP_386061686.1">
    <property type="nucleotide sequence ID" value="NZ_JBHTKL010000005.1"/>
</dbReference>
<feature type="region of interest" description="Disordered" evidence="1">
    <location>
        <begin position="1"/>
        <end position="42"/>
    </location>
</feature>
<sequence>MNVTNVSDSQSLQRVNQTEPIIHEKVENESKKTEEKEPLTKEKAEEVVEGLNDFIDGTDTSLQFVFHDKLEEYYVTVVDSVTNEVVKEIPPKKLLDIYAAMAEKLGFIVDHKI</sequence>
<keyword evidence="3" id="KW-1185">Reference proteome</keyword>
<dbReference type="PANTHER" id="PTHR37166">
    <property type="entry name" value="PROTEIN FLAG"/>
    <property type="match status" value="1"/>
</dbReference>
<dbReference type="InterPro" id="IPR005186">
    <property type="entry name" value="FlaG"/>
</dbReference>
<feature type="compositionally biased region" description="Basic and acidic residues" evidence="1">
    <location>
        <begin position="21"/>
        <end position="42"/>
    </location>
</feature>
<accession>A0ABW3L2L2</accession>